<evidence type="ECO:0000256" key="8">
    <source>
        <dbReference type="SAM" id="Phobius"/>
    </source>
</evidence>
<comment type="similarity">
    <text evidence="2">Belongs to the polycystin family.</text>
</comment>
<keyword evidence="12" id="KW-1185">Reference proteome</keyword>
<comment type="caution">
    <text evidence="7">Lacks conserved residue(s) required for the propagation of feature annotation.</text>
</comment>
<feature type="transmembrane region" description="Helical" evidence="8">
    <location>
        <begin position="1367"/>
        <end position="1385"/>
    </location>
</feature>
<dbReference type="PANTHER" id="PTHR10877:SF183">
    <property type="entry name" value="AT14535P-RELATED"/>
    <property type="match status" value="1"/>
</dbReference>
<evidence type="ECO:0000256" key="7">
    <source>
        <dbReference type="PROSITE-ProRule" id="PRU00152"/>
    </source>
</evidence>
<feature type="transmembrane region" description="Helical" evidence="8">
    <location>
        <begin position="1876"/>
        <end position="1898"/>
    </location>
</feature>
<feature type="transmembrane region" description="Helical" evidence="8">
    <location>
        <begin position="1836"/>
        <end position="1856"/>
    </location>
</feature>
<organism evidence="11 12">
    <name type="scientific">Popillia japonica</name>
    <name type="common">Japanese beetle</name>
    <dbReference type="NCBI Taxonomy" id="7064"/>
    <lineage>
        <taxon>Eukaryota</taxon>
        <taxon>Metazoa</taxon>
        <taxon>Ecdysozoa</taxon>
        <taxon>Arthropoda</taxon>
        <taxon>Hexapoda</taxon>
        <taxon>Insecta</taxon>
        <taxon>Pterygota</taxon>
        <taxon>Neoptera</taxon>
        <taxon>Endopterygota</taxon>
        <taxon>Coleoptera</taxon>
        <taxon>Polyphaga</taxon>
        <taxon>Scarabaeiformia</taxon>
        <taxon>Scarabaeidae</taxon>
        <taxon>Rutelinae</taxon>
        <taxon>Popillia</taxon>
    </lineage>
</organism>
<reference evidence="11 12" key="1">
    <citation type="journal article" date="2024" name="BMC Genomics">
        <title>De novo assembly and annotation of Popillia japonica's genome with initial clues to its potential as an invasive pest.</title>
        <authorList>
            <person name="Cucini C."/>
            <person name="Boschi S."/>
            <person name="Funari R."/>
            <person name="Cardaioli E."/>
            <person name="Iannotti N."/>
            <person name="Marturano G."/>
            <person name="Paoli F."/>
            <person name="Bruttini M."/>
            <person name="Carapelli A."/>
            <person name="Frati F."/>
            <person name="Nardi F."/>
        </authorList>
    </citation>
    <scope>NUCLEOTIDE SEQUENCE [LARGE SCALE GENOMIC DNA]</scope>
    <source>
        <strain evidence="11">DMR45628</strain>
    </source>
</reference>
<feature type="transmembrane region" description="Helical" evidence="8">
    <location>
        <begin position="1748"/>
        <end position="1774"/>
    </location>
</feature>
<feature type="transmembrane region" description="Helical" evidence="8">
    <location>
        <begin position="1193"/>
        <end position="1215"/>
    </location>
</feature>
<feature type="domain" description="PLAT" evidence="10">
    <location>
        <begin position="988"/>
        <end position="1107"/>
    </location>
</feature>
<proteinExistence type="inferred from homology"/>
<feature type="signal peptide" evidence="9">
    <location>
        <begin position="1"/>
        <end position="17"/>
    </location>
</feature>
<dbReference type="Pfam" id="PF02010">
    <property type="entry name" value="REJ"/>
    <property type="match status" value="1"/>
</dbReference>
<dbReference type="Gene3D" id="2.60.40.10">
    <property type="entry name" value="Immunoglobulins"/>
    <property type="match status" value="1"/>
</dbReference>
<comment type="caution">
    <text evidence="11">The sequence shown here is derived from an EMBL/GenBank/DDBJ whole genome shotgun (WGS) entry which is preliminary data.</text>
</comment>
<evidence type="ECO:0000313" key="11">
    <source>
        <dbReference type="EMBL" id="KAK9730267.1"/>
    </source>
</evidence>
<keyword evidence="5 8" id="KW-1133">Transmembrane helix</keyword>
<evidence type="ECO:0000256" key="3">
    <source>
        <dbReference type="ARBA" id="ARBA00022692"/>
    </source>
</evidence>
<dbReference type="InterPro" id="IPR013783">
    <property type="entry name" value="Ig-like_fold"/>
</dbReference>
<feature type="transmembrane region" description="Helical" evidence="8">
    <location>
        <begin position="942"/>
        <end position="967"/>
    </location>
</feature>
<evidence type="ECO:0000313" key="12">
    <source>
        <dbReference type="Proteomes" id="UP001458880"/>
    </source>
</evidence>
<feature type="transmembrane region" description="Helical" evidence="8">
    <location>
        <begin position="1269"/>
        <end position="1294"/>
    </location>
</feature>
<dbReference type="Pfam" id="PF08016">
    <property type="entry name" value="PKD_channel"/>
    <property type="match status" value="1"/>
</dbReference>
<evidence type="ECO:0000256" key="6">
    <source>
        <dbReference type="ARBA" id="ARBA00023136"/>
    </source>
</evidence>
<dbReference type="InterPro" id="IPR036392">
    <property type="entry name" value="PLAT/LH2_dom_sf"/>
</dbReference>
<comment type="subcellular location">
    <subcellularLocation>
        <location evidence="1">Membrane</location>
        <topology evidence="1">Multi-pass membrane protein</topology>
    </subcellularLocation>
</comment>
<evidence type="ECO:0000256" key="1">
    <source>
        <dbReference type="ARBA" id="ARBA00004141"/>
    </source>
</evidence>
<dbReference type="InterPro" id="IPR046791">
    <property type="entry name" value="Polycystin_dom"/>
</dbReference>
<feature type="transmembrane region" description="Helical" evidence="8">
    <location>
        <begin position="1153"/>
        <end position="1172"/>
    </location>
</feature>
<dbReference type="PANTHER" id="PTHR10877">
    <property type="entry name" value="POLYCYSTIN FAMILY MEMBER"/>
    <property type="match status" value="1"/>
</dbReference>
<keyword evidence="3 8" id="KW-0812">Transmembrane</keyword>
<dbReference type="Gene3D" id="2.60.60.20">
    <property type="entry name" value="PLAT/LH2 domain"/>
    <property type="match status" value="1"/>
</dbReference>
<gene>
    <name evidence="11" type="ORF">QE152_g15374</name>
</gene>
<evidence type="ECO:0000256" key="2">
    <source>
        <dbReference type="ARBA" id="ARBA00007200"/>
    </source>
</evidence>
<accession>A0AAW1L829</accession>
<dbReference type="InterPro" id="IPR002859">
    <property type="entry name" value="PKD/REJ-like"/>
</dbReference>
<feature type="chain" id="PRO_5043318074" evidence="9">
    <location>
        <begin position="18"/>
        <end position="2159"/>
    </location>
</feature>
<dbReference type="GO" id="GO:0050982">
    <property type="term" value="P:detection of mechanical stimulus"/>
    <property type="evidence" value="ECO:0007669"/>
    <property type="project" value="TreeGrafter"/>
</dbReference>
<dbReference type="InterPro" id="IPR051223">
    <property type="entry name" value="Polycystin"/>
</dbReference>
<sequence length="2159" mass="249277">MKILLLIGTICANTVWTIDEKTCLSELKFEFCKADKSKDNLFWNLYVGQDLLFKILSPGNCFSYGFLYFWELKILSSGKVTNTFKNFIDRAVLTIKSGVLPCNEYNLQVTVKGANQNTKTLNCWFKINTAGPVPIIAGGQHKNAISGDLVIFDGTTTDKSGLEDLKYVWKCTSNPSQSFCSKFTSTKKQTYLTIVGNVGTVYDISLTVSSGKIVTTAHQYVTVIAKLFPLVYISCEKNCRGKGHIDSDTDIILFLKATCFKNCDGVSFLWSVSGDVTEDDTVYGYSDHRLIILPHVLAPDTSYEMTVDAIKNSKPIGATAKWSLRTATKPNKLCTISPKVGTSIKTIFKMECSGPDHPRPVTYMADQSHVTTAGENSGVFLTQNMIPRMSLMLAPEPTNRMVIYFVRDDKYVSEGYELDVNVKPLLSNLKSKDLIEQILKIYNGQTKLTPSVKSLAKRGWSEKAVQIINCLLWEMEYIKPEDLKTAFSHQFKFKLLRDLLMFPSDTGIKGPLTLLPVLIDPTKPKRVHYAVMLSKLCRRLSRSAKLLMFTTTYPLLKIKLAQEYTSILVSCADYLLDGIFERTIGYDITTAWPINIHEVSEEDYPNYKDIIDAQLREKFVDITNNAMDIFRECSYTISLSLAYGELVQTGETNKIYMQLGTTEEIDYGIECDPAVKVELPKNLGVQKGNNIRILFLSLDSNIYFWDEVGKNISTKILDLDIYDNQNNLIHTLPDYIDAYLDVVSNKTPIIPISGKSETWGDSSEWTEFDITVYRIDVRKRSKLFADILNITGEGIQVVMTRNRRPCLKDFNNPTIFKGTGRLHFIPVNYDSWCYIGILPYRTAAIPSVQSSPITSALNLAWRSIRLIGPTTSINYNYIFKTQSCLEWYDGKWTTKDCMLSNKTTTTLIHCRCRGLTAVAGITRVPISKLDHISAVDYKLVFVYTYFIFVMTAAIVLCYFVAICFVLIRTSSFENHIYFLSDNTKDERYAYLVVVKTGTANRSGTSSNIMIQLVGDKRKSKAHVLNYPDPNRVLLQYASEDWFILTTSLHLGELTSIYLWYDALGNRPTWYCESVAICDLQLQKWWSFNVHQWFTVSSCNQHYHKIPVQDQIITKTKSKKPYFLHYFRFYFNADHTWNIFSSTNDSKFSYLERLTTILFHILLTYSLALLICVTPQMKLQDGFNRHFFNSYLRIFGRALGLSLLSSSCTAVFTFCFRNSPRKYASSVNNKMLLPDYAGMLTWIFLICCVVLLLLYLSAFGFWASNLACKVWFMMTTAAILISVFLWDNLYIALILTLEKQIGKSNNNTVYDYEAIIYEAEKQRKSLYEFAGSYGLRPYLVHLYEPLTEERCQKRKKKLLDRLLLSKTLRDMLLFTLYVLCLFILTYKSMDRMAILHNNHMKDMVEAEDAEMPLEEVASLEEYDQPFSQYHKSQSNSSFLTSNNNTVYDYEAIIYEAEKQRKSLYEFAGSYGLRPYLVHLYEPLTEERCQKRKKKLLDRLLLSKTLRDMLLFTLYVLCLFILTYKSMDRMAILHNNHMKDMVEAEDAEMPLEEVASLEDIYSYLNDTLLPVIHGLTWYGNWSVIDPGLMGDFNTKVLGVARIRQKRVRPNSCRLTHLARILNVTQCNPELTTATADKRSHGQLVRVYFQPIQTGITITYGQIRTYSGGGYVATLGRNLVNAYYTVERLLTKKWIDKLTRVLFVEFWTYNANQNLFNTVKVVLERSATQYVAQSTEIYTSRLMHVDASSQIIPLMVFTIFLIVIFYQACNCTLGIIYQRLLFFKGFWNILDLIILAFSITLIVTSGYKMEFLDDILDKIERTQKNKFINYYSVVYYDRLITLMSAILICIATLRIWKYLRFGIMFRVFEKTLVKQMRPLMGVFIYNMITLTMFSLAGYLIFSSFSENFKNLDATFTSMMLLSLNFNTENFGLEEMLDYLPNLAYIFYASFTLAMLMIVNVYITVIIIYYEESREYYIEKQFKYSVLDYARDEITFLACYFARYIKNLRLKGGETERKRVTPKNRRYTGAHIVGDWYLRKMAAISAGVVKNFLFVRRKRSLEQIDFQVMVRIAYYTVLDPDKRDKRKHIFFVSEKEGNVKYIPDTRLLQMERILNELLSDRSNVKQKYRTDRLTLERLTNINKVLNIINDVVGNIELVKNKKR</sequence>
<feature type="transmembrane region" description="Helical" evidence="8">
    <location>
        <begin position="1235"/>
        <end position="1257"/>
    </location>
</feature>
<dbReference type="EMBL" id="JASPKY010000150">
    <property type="protein sequence ID" value="KAK9730267.1"/>
    <property type="molecule type" value="Genomic_DNA"/>
</dbReference>
<evidence type="ECO:0000259" key="10">
    <source>
        <dbReference type="PROSITE" id="PS50095"/>
    </source>
</evidence>
<keyword evidence="6 8" id="KW-0472">Membrane</keyword>
<dbReference type="InterPro" id="IPR013122">
    <property type="entry name" value="PKD1_2_channel"/>
</dbReference>
<dbReference type="Proteomes" id="UP001458880">
    <property type="component" value="Unassembled WGS sequence"/>
</dbReference>
<evidence type="ECO:0000256" key="4">
    <source>
        <dbReference type="ARBA" id="ARBA00022729"/>
    </source>
</evidence>
<dbReference type="SUPFAM" id="SSF49723">
    <property type="entry name" value="Lipase/lipooxygenase domain (PLAT/LH2 domain)"/>
    <property type="match status" value="1"/>
</dbReference>
<feature type="transmembrane region" description="Helical" evidence="8">
    <location>
        <begin position="1786"/>
        <end position="1804"/>
    </location>
</feature>
<dbReference type="InterPro" id="IPR001024">
    <property type="entry name" value="PLAT/LH2_dom"/>
</dbReference>
<dbReference type="GO" id="GO:0005262">
    <property type="term" value="F:calcium channel activity"/>
    <property type="evidence" value="ECO:0007669"/>
    <property type="project" value="TreeGrafter"/>
</dbReference>
<dbReference type="PROSITE" id="PS50095">
    <property type="entry name" value="PLAT"/>
    <property type="match status" value="1"/>
</dbReference>
<keyword evidence="4 9" id="KW-0732">Signal</keyword>
<dbReference type="Pfam" id="PF01477">
    <property type="entry name" value="PLAT"/>
    <property type="match status" value="1"/>
</dbReference>
<evidence type="ECO:0000256" key="5">
    <source>
        <dbReference type="ARBA" id="ARBA00022989"/>
    </source>
</evidence>
<dbReference type="Pfam" id="PF20519">
    <property type="entry name" value="Polycystin_dom"/>
    <property type="match status" value="1"/>
</dbReference>
<name>A0AAW1L829_POPJA</name>
<dbReference type="GO" id="GO:0016020">
    <property type="term" value="C:membrane"/>
    <property type="evidence" value="ECO:0007669"/>
    <property type="project" value="UniProtKB-SubCell"/>
</dbReference>
<evidence type="ECO:0000256" key="9">
    <source>
        <dbReference type="SAM" id="SignalP"/>
    </source>
</evidence>
<feature type="transmembrane region" description="Helical" evidence="8">
    <location>
        <begin position="1941"/>
        <end position="1966"/>
    </location>
</feature>
<protein>
    <submittedName>
        <fullName evidence="11">Polycystin domain</fullName>
    </submittedName>
</protein>